<protein>
    <submittedName>
        <fullName evidence="2">Uncharacterized protein</fullName>
    </submittedName>
</protein>
<dbReference type="EMBL" id="JBHULK010000005">
    <property type="protein sequence ID" value="MFD2535857.1"/>
    <property type="molecule type" value="Genomic_DNA"/>
</dbReference>
<organism evidence="2 3">
    <name type="scientific">Gelatiniphilus marinus</name>
    <dbReference type="NCBI Taxonomy" id="1759464"/>
    <lineage>
        <taxon>Bacteria</taxon>
        <taxon>Pseudomonadati</taxon>
        <taxon>Bacteroidota</taxon>
        <taxon>Flavobacteriia</taxon>
        <taxon>Flavobacteriales</taxon>
        <taxon>Flavobacteriaceae</taxon>
        <taxon>Gelatiniphilus</taxon>
    </lineage>
</organism>
<keyword evidence="1" id="KW-0812">Transmembrane</keyword>
<sequence length="182" mass="21613">MEKDIKKILLIGLGLTLLFLTIAFLFFQNLNLKPEQLFQSYKFQFDVLQTIIVGFLIAIIGLIVPQLLARAKYNFEFLKEGKKLFSEVKTGIDYLPYKIPFLNFNEALTLIENLHQKKHLVDLYEDDKGRKYKDYFNQYKAYEKLTEIRELIKTEEFNNEESQIEKMVKIEGILKKHTYKKS</sequence>
<keyword evidence="3" id="KW-1185">Reference proteome</keyword>
<dbReference type="RefSeq" id="WP_388019170.1">
    <property type="nucleotide sequence ID" value="NZ_JBHUDT010000005.1"/>
</dbReference>
<comment type="caution">
    <text evidence="2">The sequence shown here is derived from an EMBL/GenBank/DDBJ whole genome shotgun (WGS) entry which is preliminary data.</text>
</comment>
<keyword evidence="1" id="KW-0472">Membrane</keyword>
<proteinExistence type="predicted"/>
<accession>A0ABW5JWG6</accession>
<reference evidence="3" key="1">
    <citation type="journal article" date="2019" name="Int. J. Syst. Evol. Microbiol.">
        <title>The Global Catalogue of Microorganisms (GCM) 10K type strain sequencing project: providing services to taxonomists for standard genome sequencing and annotation.</title>
        <authorList>
            <consortium name="The Broad Institute Genomics Platform"/>
            <consortium name="The Broad Institute Genome Sequencing Center for Infectious Disease"/>
            <person name="Wu L."/>
            <person name="Ma J."/>
        </authorList>
    </citation>
    <scope>NUCLEOTIDE SEQUENCE [LARGE SCALE GENOMIC DNA]</scope>
    <source>
        <strain evidence="3">KCTC 42903</strain>
    </source>
</reference>
<evidence type="ECO:0000256" key="1">
    <source>
        <dbReference type="SAM" id="Phobius"/>
    </source>
</evidence>
<evidence type="ECO:0000313" key="2">
    <source>
        <dbReference type="EMBL" id="MFD2535857.1"/>
    </source>
</evidence>
<feature type="transmembrane region" description="Helical" evidence="1">
    <location>
        <begin position="7"/>
        <end position="27"/>
    </location>
</feature>
<dbReference type="Proteomes" id="UP001597441">
    <property type="component" value="Unassembled WGS sequence"/>
</dbReference>
<gene>
    <name evidence="2" type="ORF">ACFSQS_12150</name>
</gene>
<name>A0ABW5JWG6_9FLAO</name>
<keyword evidence="1" id="KW-1133">Transmembrane helix</keyword>
<feature type="transmembrane region" description="Helical" evidence="1">
    <location>
        <begin position="47"/>
        <end position="69"/>
    </location>
</feature>
<evidence type="ECO:0000313" key="3">
    <source>
        <dbReference type="Proteomes" id="UP001597441"/>
    </source>
</evidence>